<dbReference type="Gene3D" id="2.60.40.10">
    <property type="entry name" value="Immunoglobulins"/>
    <property type="match status" value="1"/>
</dbReference>
<dbReference type="EMBL" id="QRON01000011">
    <property type="protein sequence ID" value="RHL26847.1"/>
    <property type="molecule type" value="Genomic_DNA"/>
</dbReference>
<dbReference type="Pfam" id="PF16403">
    <property type="entry name" value="Bact_surface_Ig-like"/>
    <property type="match status" value="1"/>
</dbReference>
<evidence type="ECO:0000313" key="3">
    <source>
        <dbReference type="EMBL" id="RHL26847.1"/>
    </source>
</evidence>
<feature type="compositionally biased region" description="Low complexity" evidence="1">
    <location>
        <begin position="300"/>
        <end position="313"/>
    </location>
</feature>
<dbReference type="InterPro" id="IPR013783">
    <property type="entry name" value="Ig-like_fold"/>
</dbReference>
<proteinExistence type="predicted"/>
<dbReference type="InterPro" id="IPR032179">
    <property type="entry name" value="Cry22Aa_Ig-like"/>
</dbReference>
<feature type="compositionally biased region" description="Basic and acidic residues" evidence="1">
    <location>
        <begin position="141"/>
        <end position="159"/>
    </location>
</feature>
<gene>
    <name evidence="3" type="ORF">DW028_12915</name>
</gene>
<reference evidence="3 4" key="1">
    <citation type="submission" date="2018-08" db="EMBL/GenBank/DDBJ databases">
        <title>A genome reference for cultivated species of the human gut microbiota.</title>
        <authorList>
            <person name="Zou Y."/>
            <person name="Xue W."/>
            <person name="Luo G."/>
        </authorList>
    </citation>
    <scope>NUCLEOTIDE SEQUENCE [LARGE SCALE GENOMIC DNA]</scope>
    <source>
        <strain evidence="3 4">AF38-24</strain>
    </source>
</reference>
<name>A0A415JSE9_9FIRM</name>
<evidence type="ECO:0000313" key="4">
    <source>
        <dbReference type="Proteomes" id="UP000283297"/>
    </source>
</evidence>
<dbReference type="AlphaFoldDB" id="A0A415JSE9"/>
<sequence length="458" mass="49790">MYKRERKTYTMKKKIIMTLLASTLIVGSMTGCGSTKLTKSSITIELGNEDAIKISDFLDLSKDELKNAKLNTKDVNFFKEGNYKATISYKDKDYDIKVKVKDTVAPKITVSDNIVVQTNTPLHMSDIITEVTELSGNIDASFKDKPKSESTESTEKTDSTESTENNATGVIAVGGCNLKHNDEITYTKSGDYDNTITVTDDAGNTSNIDVKISVIDAPSINGISDKTVTVGDAVDYLSDVSAVDGKGTDITGSIEVDSSKVDINTPGTYQITYKVTDSYGFSTGANCNITVNEKKEEVADNTSDGNDNTTTSDKGNKKTTKKNKGSNSNTASNNNSSNGSSSSNNSGSNTSNGSTSTANNEPNDGKKTFTSSFGETIRTNPNNYKYDTKYAAEFYPKGFWANGECLTMDELSDARQGKNEAAARYMLAGGDPNMTQERFDQKYLSDEEFYAKYGWHLY</sequence>
<comment type="caution">
    <text evidence="3">The sequence shown here is derived from an EMBL/GenBank/DDBJ whole genome shotgun (WGS) entry which is preliminary data.</text>
</comment>
<feature type="compositionally biased region" description="Low complexity" evidence="1">
    <location>
        <begin position="325"/>
        <end position="360"/>
    </location>
</feature>
<organism evidence="3 4">
    <name type="scientific">Agathobacter rectalis</name>
    <dbReference type="NCBI Taxonomy" id="39491"/>
    <lineage>
        <taxon>Bacteria</taxon>
        <taxon>Bacillati</taxon>
        <taxon>Bacillota</taxon>
        <taxon>Clostridia</taxon>
        <taxon>Lachnospirales</taxon>
        <taxon>Lachnospiraceae</taxon>
        <taxon>Agathobacter</taxon>
    </lineage>
</organism>
<feature type="region of interest" description="Disordered" evidence="1">
    <location>
        <begin position="139"/>
        <end position="166"/>
    </location>
</feature>
<dbReference type="PROSITE" id="PS51257">
    <property type="entry name" value="PROKAR_LIPOPROTEIN"/>
    <property type="match status" value="1"/>
</dbReference>
<accession>A0A415JSE9</accession>
<feature type="region of interest" description="Disordered" evidence="1">
    <location>
        <begin position="296"/>
        <end position="378"/>
    </location>
</feature>
<dbReference type="Proteomes" id="UP000283297">
    <property type="component" value="Unassembled WGS sequence"/>
</dbReference>
<feature type="compositionally biased region" description="Polar residues" evidence="1">
    <location>
        <begin position="368"/>
        <end position="378"/>
    </location>
</feature>
<evidence type="ECO:0000259" key="2">
    <source>
        <dbReference type="Pfam" id="PF16403"/>
    </source>
</evidence>
<evidence type="ECO:0000256" key="1">
    <source>
        <dbReference type="SAM" id="MobiDB-lite"/>
    </source>
</evidence>
<feature type="domain" description="Pesticidal crystal protein Cry22Aa Ig-like" evidence="2">
    <location>
        <begin position="219"/>
        <end position="291"/>
    </location>
</feature>
<protein>
    <submittedName>
        <fullName evidence="3">DUF5011 domain-containing protein</fullName>
    </submittedName>
</protein>